<dbReference type="InterPro" id="IPR043968">
    <property type="entry name" value="SGNH"/>
</dbReference>
<evidence type="ECO:0000256" key="1">
    <source>
        <dbReference type="SAM" id="Phobius"/>
    </source>
</evidence>
<evidence type="ECO:0000313" key="5">
    <source>
        <dbReference type="Proteomes" id="UP001318321"/>
    </source>
</evidence>
<dbReference type="EMBL" id="JAAQTO010000067">
    <property type="protein sequence ID" value="NIC08018.1"/>
    <property type="molecule type" value="Genomic_DNA"/>
</dbReference>
<dbReference type="Pfam" id="PF01757">
    <property type="entry name" value="Acyl_transf_3"/>
    <property type="match status" value="1"/>
</dbReference>
<feature type="transmembrane region" description="Helical" evidence="1">
    <location>
        <begin position="37"/>
        <end position="56"/>
    </location>
</feature>
<dbReference type="RefSeq" id="WP_167120154.1">
    <property type="nucleotide sequence ID" value="NZ_JAAQTO010000067.1"/>
</dbReference>
<accession>A0ABX0Q0F2</accession>
<feature type="transmembrane region" description="Helical" evidence="1">
    <location>
        <begin position="121"/>
        <end position="141"/>
    </location>
</feature>
<keyword evidence="5" id="KW-1185">Reference proteome</keyword>
<protein>
    <submittedName>
        <fullName evidence="4">Acyltransferase</fullName>
    </submittedName>
</protein>
<feature type="non-terminal residue" evidence="4">
    <location>
        <position position="1"/>
    </location>
</feature>
<feature type="transmembrane region" description="Helical" evidence="1">
    <location>
        <begin position="227"/>
        <end position="246"/>
    </location>
</feature>
<evidence type="ECO:0000259" key="2">
    <source>
        <dbReference type="Pfam" id="PF01757"/>
    </source>
</evidence>
<gene>
    <name evidence="4" type="ORF">HBJ55_21575</name>
</gene>
<feature type="transmembrane region" description="Helical" evidence="1">
    <location>
        <begin position="148"/>
        <end position="168"/>
    </location>
</feature>
<feature type="transmembrane region" description="Helical" evidence="1">
    <location>
        <begin position="12"/>
        <end position="30"/>
    </location>
</feature>
<feature type="transmembrane region" description="Helical" evidence="1">
    <location>
        <begin position="62"/>
        <end position="84"/>
    </location>
</feature>
<feature type="transmembrane region" description="Helical" evidence="1">
    <location>
        <begin position="188"/>
        <end position="206"/>
    </location>
</feature>
<proteinExistence type="predicted"/>
<organism evidence="4 5">
    <name type="scientific">Billgrantia bachuensis</name>
    <dbReference type="NCBI Taxonomy" id="2717286"/>
    <lineage>
        <taxon>Bacteria</taxon>
        <taxon>Pseudomonadati</taxon>
        <taxon>Pseudomonadota</taxon>
        <taxon>Gammaproteobacteria</taxon>
        <taxon>Oceanospirillales</taxon>
        <taxon>Halomonadaceae</taxon>
        <taxon>Billgrantia</taxon>
    </lineage>
</organism>
<feature type="domain" description="Acyltransferase 3" evidence="2">
    <location>
        <begin position="1"/>
        <end position="207"/>
    </location>
</feature>
<dbReference type="PANTHER" id="PTHR23028">
    <property type="entry name" value="ACETYLTRANSFERASE"/>
    <property type="match status" value="1"/>
</dbReference>
<dbReference type="SUPFAM" id="SSF52266">
    <property type="entry name" value="SGNH hydrolase"/>
    <property type="match status" value="1"/>
</dbReference>
<reference evidence="4 5" key="1">
    <citation type="submission" date="2020-03" db="EMBL/GenBank/DDBJ databases">
        <title>Identification of Halomonas strains.</title>
        <authorList>
            <person name="Xiao Z."/>
            <person name="Dong F."/>
            <person name="Wang Z."/>
            <person name="Zhao J.-Y."/>
        </authorList>
    </citation>
    <scope>NUCLEOTIDE SEQUENCE [LARGE SCALE GENOMIC DNA]</scope>
    <source>
        <strain evidence="4 5">DX6</strain>
    </source>
</reference>
<evidence type="ECO:0000313" key="4">
    <source>
        <dbReference type="EMBL" id="NIC08018.1"/>
    </source>
</evidence>
<keyword evidence="1" id="KW-1133">Transmembrane helix</keyword>
<keyword evidence="1" id="KW-0472">Membrane</keyword>
<dbReference type="InterPro" id="IPR002656">
    <property type="entry name" value="Acyl_transf_3_dom"/>
</dbReference>
<feature type="transmembrane region" description="Helical" evidence="1">
    <location>
        <begin position="96"/>
        <end position="115"/>
    </location>
</feature>
<comment type="caution">
    <text evidence="4">The sequence shown here is derived from an EMBL/GenBank/DDBJ whole genome shotgun (WGS) entry which is preliminary data.</text>
</comment>
<dbReference type="PANTHER" id="PTHR23028:SF53">
    <property type="entry name" value="ACYL_TRANSF_3 DOMAIN-CONTAINING PROTEIN"/>
    <property type="match status" value="1"/>
</dbReference>
<keyword evidence="4" id="KW-0012">Acyltransferase</keyword>
<feature type="domain" description="SGNH" evidence="3">
    <location>
        <begin position="275"/>
        <end position="510"/>
    </location>
</feature>
<name>A0ABX0Q0F2_9GAMM</name>
<keyword evidence="4" id="KW-0808">Transferase</keyword>
<evidence type="ECO:0000259" key="3">
    <source>
        <dbReference type="Pfam" id="PF19040"/>
    </source>
</evidence>
<keyword evidence="1" id="KW-0812">Transmembrane</keyword>
<dbReference type="InterPro" id="IPR050879">
    <property type="entry name" value="Acyltransferase_3"/>
</dbReference>
<dbReference type="GO" id="GO:0016746">
    <property type="term" value="F:acyltransferase activity"/>
    <property type="evidence" value="ECO:0007669"/>
    <property type="project" value="UniProtKB-KW"/>
</dbReference>
<dbReference type="Pfam" id="PF19040">
    <property type="entry name" value="SGNH"/>
    <property type="match status" value="1"/>
</dbReference>
<dbReference type="Proteomes" id="UP001318321">
    <property type="component" value="Unassembled WGS sequence"/>
</dbReference>
<sequence length="520" mass="57325">HMWSLSVEEQFYAVWPVLLIASTVIARRYGKREWVTISAIAALGIGASFLYGVWLSGTNPNAAYFSVLSRGWQLLAGSLLACTVGRGLFVRVSHTAASALASLGVGLLLIAALVIEGSHAYPGWVGALPVLSALALIVAGFGRTPNPISRLLATRPFVFVGKISYPWYLWHWPLLAMARAHQLGEGDMVRDVALAALSFFLAYLTYRWVEKPVASFFTRRSVSNKRLVKLGALSSVLLALAAFGLMSHANQQKSMGFYRQLDSAAEDVPELRGKCHLSAPFQGLPDESICVNRPDIGSPDLLLWGDSHADHYSPMLDALSNELQFAFLQRTFSTCPPLMGYSHGYTQGHPQENDRNCELFKEDMTSELSRLAERGLSGVVLSASWLGRTSSETRLPLAEKGLRNTVDTLLGYGLRVIIVAPTPVFSVPMTDCLARRTVESCSTFQRRLEKRREAILAVMHEIAEEEADVRVVDFYAQLCPGGRCNSLLGDTVVYRDEHHLTTRAARELSSHARSDIEWLL</sequence>